<keyword evidence="1" id="KW-1133">Transmembrane helix</keyword>
<dbReference type="EMBL" id="BGPR01015327">
    <property type="protein sequence ID" value="GBN68811.1"/>
    <property type="molecule type" value="Genomic_DNA"/>
</dbReference>
<protein>
    <submittedName>
        <fullName evidence="2">Uncharacterized protein</fullName>
    </submittedName>
</protein>
<evidence type="ECO:0000256" key="1">
    <source>
        <dbReference type="SAM" id="Phobius"/>
    </source>
</evidence>
<feature type="transmembrane region" description="Helical" evidence="1">
    <location>
        <begin position="43"/>
        <end position="64"/>
    </location>
</feature>
<evidence type="ECO:0000313" key="2">
    <source>
        <dbReference type="EMBL" id="GBN68811.1"/>
    </source>
</evidence>
<organism evidence="2 3">
    <name type="scientific">Araneus ventricosus</name>
    <name type="common">Orbweaver spider</name>
    <name type="synonym">Epeira ventricosa</name>
    <dbReference type="NCBI Taxonomy" id="182803"/>
    <lineage>
        <taxon>Eukaryota</taxon>
        <taxon>Metazoa</taxon>
        <taxon>Ecdysozoa</taxon>
        <taxon>Arthropoda</taxon>
        <taxon>Chelicerata</taxon>
        <taxon>Arachnida</taxon>
        <taxon>Araneae</taxon>
        <taxon>Araneomorphae</taxon>
        <taxon>Entelegynae</taxon>
        <taxon>Araneoidea</taxon>
        <taxon>Araneidae</taxon>
        <taxon>Araneus</taxon>
    </lineage>
</organism>
<proteinExistence type="predicted"/>
<keyword evidence="1" id="KW-0472">Membrane</keyword>
<dbReference type="AlphaFoldDB" id="A0A4Y2QZP8"/>
<evidence type="ECO:0000313" key="3">
    <source>
        <dbReference type="Proteomes" id="UP000499080"/>
    </source>
</evidence>
<sequence>MRGAANLGGSFNYKLQFTFTPSPDMCLKGSHGYDPMNISFETYYQVGKAFMHYGALLLGTVILWDNRNSRSQNYSKKVKNQKIYSERIELNKQGIHSSPLFQGL</sequence>
<comment type="caution">
    <text evidence="2">The sequence shown here is derived from an EMBL/GenBank/DDBJ whole genome shotgun (WGS) entry which is preliminary data.</text>
</comment>
<name>A0A4Y2QZP8_ARAVE</name>
<accession>A0A4Y2QZP8</accession>
<gene>
    <name evidence="2" type="ORF">AVEN_13118_1</name>
</gene>
<keyword evidence="3" id="KW-1185">Reference proteome</keyword>
<reference evidence="2 3" key="1">
    <citation type="journal article" date="2019" name="Sci. Rep.">
        <title>Orb-weaving spider Araneus ventricosus genome elucidates the spidroin gene catalogue.</title>
        <authorList>
            <person name="Kono N."/>
            <person name="Nakamura H."/>
            <person name="Ohtoshi R."/>
            <person name="Moran D.A.P."/>
            <person name="Shinohara A."/>
            <person name="Yoshida Y."/>
            <person name="Fujiwara M."/>
            <person name="Mori M."/>
            <person name="Tomita M."/>
            <person name="Arakawa K."/>
        </authorList>
    </citation>
    <scope>NUCLEOTIDE SEQUENCE [LARGE SCALE GENOMIC DNA]</scope>
</reference>
<keyword evidence="1" id="KW-0812">Transmembrane</keyword>
<dbReference type="OrthoDB" id="10473322at2759"/>
<dbReference type="Proteomes" id="UP000499080">
    <property type="component" value="Unassembled WGS sequence"/>
</dbReference>